<feature type="compositionally biased region" description="Basic and acidic residues" evidence="1">
    <location>
        <begin position="2405"/>
        <end position="2424"/>
    </location>
</feature>
<feature type="compositionally biased region" description="Acidic residues" evidence="1">
    <location>
        <begin position="2593"/>
        <end position="2604"/>
    </location>
</feature>
<feature type="compositionally biased region" description="Polar residues" evidence="1">
    <location>
        <begin position="2033"/>
        <end position="2045"/>
    </location>
</feature>
<keyword evidence="2" id="KW-1133">Transmembrane helix</keyword>
<keyword evidence="2" id="KW-0472">Membrane</keyword>
<feature type="transmembrane region" description="Helical" evidence="2">
    <location>
        <begin position="20"/>
        <end position="37"/>
    </location>
</feature>
<comment type="caution">
    <text evidence="3">The sequence shown here is derived from an EMBL/GenBank/DDBJ whole genome shotgun (WGS) entry which is preliminary data.</text>
</comment>
<feature type="compositionally biased region" description="Polar residues" evidence="1">
    <location>
        <begin position="2083"/>
        <end position="2096"/>
    </location>
</feature>
<feature type="compositionally biased region" description="Polar residues" evidence="1">
    <location>
        <begin position="1657"/>
        <end position="1666"/>
    </location>
</feature>
<feature type="compositionally biased region" description="Basic and acidic residues" evidence="1">
    <location>
        <begin position="1038"/>
        <end position="1055"/>
    </location>
</feature>
<feature type="compositionally biased region" description="Low complexity" evidence="1">
    <location>
        <begin position="2501"/>
        <end position="2526"/>
    </location>
</feature>
<feature type="compositionally biased region" description="Polar residues" evidence="1">
    <location>
        <begin position="204"/>
        <end position="218"/>
    </location>
</feature>
<feature type="compositionally biased region" description="Basic and acidic residues" evidence="1">
    <location>
        <begin position="708"/>
        <end position="722"/>
    </location>
</feature>
<feature type="compositionally biased region" description="Polar residues" evidence="1">
    <location>
        <begin position="2390"/>
        <end position="2401"/>
    </location>
</feature>
<evidence type="ECO:0000256" key="1">
    <source>
        <dbReference type="SAM" id="MobiDB-lite"/>
    </source>
</evidence>
<feature type="compositionally biased region" description="Polar residues" evidence="1">
    <location>
        <begin position="2491"/>
        <end position="2500"/>
    </location>
</feature>
<name>A0ABR3XCV2_9PEZI</name>
<evidence type="ECO:0000256" key="2">
    <source>
        <dbReference type="SAM" id="Phobius"/>
    </source>
</evidence>
<feature type="compositionally biased region" description="Acidic residues" evidence="1">
    <location>
        <begin position="3064"/>
        <end position="3217"/>
    </location>
</feature>
<evidence type="ECO:0000313" key="3">
    <source>
        <dbReference type="EMBL" id="KAL1873495.1"/>
    </source>
</evidence>
<feature type="transmembrane region" description="Helical" evidence="2">
    <location>
        <begin position="152"/>
        <end position="174"/>
    </location>
</feature>
<feature type="compositionally biased region" description="Basic and acidic residues" evidence="1">
    <location>
        <begin position="629"/>
        <end position="648"/>
    </location>
</feature>
<feature type="region of interest" description="Disordered" evidence="1">
    <location>
        <begin position="192"/>
        <end position="3553"/>
    </location>
</feature>
<feature type="compositionally biased region" description="Basic and acidic residues" evidence="1">
    <location>
        <begin position="3412"/>
        <end position="3421"/>
    </location>
</feature>
<accession>A0ABR3XCV2</accession>
<feature type="compositionally biased region" description="Low complexity" evidence="1">
    <location>
        <begin position="3375"/>
        <end position="3387"/>
    </location>
</feature>
<feature type="compositionally biased region" description="Low complexity" evidence="1">
    <location>
        <begin position="357"/>
        <end position="370"/>
    </location>
</feature>
<feature type="compositionally biased region" description="Polar residues" evidence="1">
    <location>
        <begin position="3311"/>
        <end position="3326"/>
    </location>
</feature>
<feature type="compositionally biased region" description="Basic and acidic residues" evidence="1">
    <location>
        <begin position="953"/>
        <end position="962"/>
    </location>
</feature>
<feature type="compositionally biased region" description="Low complexity" evidence="1">
    <location>
        <begin position="2685"/>
        <end position="2709"/>
    </location>
</feature>
<feature type="compositionally biased region" description="Basic and acidic residues" evidence="1">
    <location>
        <begin position="1353"/>
        <end position="1370"/>
    </location>
</feature>
<feature type="compositionally biased region" description="Low complexity" evidence="1">
    <location>
        <begin position="980"/>
        <end position="989"/>
    </location>
</feature>
<feature type="compositionally biased region" description="Basic and acidic residues" evidence="1">
    <location>
        <begin position="2233"/>
        <end position="2246"/>
    </location>
</feature>
<feature type="transmembrane region" description="Helical" evidence="2">
    <location>
        <begin position="77"/>
        <end position="100"/>
    </location>
</feature>
<feature type="compositionally biased region" description="Low complexity" evidence="1">
    <location>
        <begin position="1271"/>
        <end position="1281"/>
    </location>
</feature>
<reference evidence="3 4" key="1">
    <citation type="journal article" date="2024" name="IMA Fungus">
        <title>IMA Genome - F19 : A genome assembly and annotation guide to empower mycologists, including annotated draft genome sequences of Ceratocystis pirilliformis, Diaporthe australafricana, Fusarium ophioides, Paecilomyces lecythidis, and Sporothrix stenoceras.</title>
        <authorList>
            <person name="Aylward J."/>
            <person name="Wilson A.M."/>
            <person name="Visagie C.M."/>
            <person name="Spraker J."/>
            <person name="Barnes I."/>
            <person name="Buitendag C."/>
            <person name="Ceriani C."/>
            <person name="Del Mar Angel L."/>
            <person name="du Plessis D."/>
            <person name="Fuchs T."/>
            <person name="Gasser K."/>
            <person name="Kramer D."/>
            <person name="Li W."/>
            <person name="Munsamy K."/>
            <person name="Piso A."/>
            <person name="Price J.L."/>
            <person name="Sonnekus B."/>
            <person name="Thomas C."/>
            <person name="van der Nest A."/>
            <person name="van Dijk A."/>
            <person name="van Heerden A."/>
            <person name="van Vuuren N."/>
            <person name="Yilmaz N."/>
            <person name="Duong T.A."/>
            <person name="van der Merwe N.A."/>
            <person name="Wingfield M.J."/>
            <person name="Wingfield B.D."/>
        </authorList>
    </citation>
    <scope>NUCLEOTIDE SEQUENCE [LARGE SCALE GENOMIC DNA]</scope>
    <source>
        <strain evidence="3 4">CMW 18300</strain>
    </source>
</reference>
<keyword evidence="4" id="KW-1185">Reference proteome</keyword>
<feature type="compositionally biased region" description="Polar residues" evidence="1">
    <location>
        <begin position="2202"/>
        <end position="2211"/>
    </location>
</feature>
<feature type="compositionally biased region" description="Basic and acidic residues" evidence="1">
    <location>
        <begin position="1763"/>
        <end position="1780"/>
    </location>
</feature>
<feature type="compositionally biased region" description="Acidic residues" evidence="1">
    <location>
        <begin position="3476"/>
        <end position="3490"/>
    </location>
</feature>
<proteinExistence type="predicted"/>
<feature type="compositionally biased region" description="Polar residues" evidence="1">
    <location>
        <begin position="1749"/>
        <end position="1761"/>
    </location>
</feature>
<feature type="compositionally biased region" description="Basic and acidic residues" evidence="1">
    <location>
        <begin position="867"/>
        <end position="885"/>
    </location>
</feature>
<evidence type="ECO:0000313" key="4">
    <source>
        <dbReference type="Proteomes" id="UP001583177"/>
    </source>
</evidence>
<sequence>MRTGFRNHGYYGHTFVGSRLLSGIALLAIIGLVANFTTTINKVSLTPPLQLTGAMIVSAAALLWVLLSFTAYDDTHIPYLATAIVDSVFLIPFVVVVVILGGQLSKTECSTLPAESGTQQLKPADTAGNSTLSFITFIATDQMTCYKLQGTWGLTIALCILFTLSALAAAFMFMGKRKNGYKGAFFGKNTARIGKGKPVKGQKSPETWTSQNVNNTRSAGPGSPKKNKKSKQKKQQNGQNQTSSYDKGYSFFKPSTWTSSGNSSANSASSTSRGVNNPGSSSNSSSARNMTMNNQAPDLSPSKNISEPQPGSTETPGKWTFGFGRLWRKGGRDRSKNTAPHGHQQEDIALTDVPQGRRNTPNTTATTNTRDLGAYQEQSKGKGFLGLFRSTKRARDQSSSTSPQPTNRSLDPQQQQTPFPTNGNQAVNSARPLQGDAFASESMPGNRRGPSGPNGGVNGRPGPNASRDMGPSSKGPVPMAPVTTPKNVKLPRRQGGPTPPLTQNPTMPPAAMQRGNAINGKSDPNMTNLNKLKASPNVAAGPGSRPADGATIGNLTRGGERSMGFQRPRVAPEATAGYVPPPDIRKGEASSNIGRGGKDLDRKQSGLNELNRPVPGQPLPSTKNGQRPRPGEQELITRDAPSAKRDAPDQQDGFRGLRLPGRDKKTATPTPAKGVQPHKDRTPSAAETNYLATPLNPAAEKALGRGKTGAEKKGELETKSKAGELPVKQPHRLQPQGKSFEDDSVTTTPMVAGALPNRQAKPLAGKGRPEHQAGPKGEAGLPLHDGKSRPAPAPPATRDLPNGQPPTFDERGRPAHQRTAGGPAVPASLAPGQPPRDPRARLEAQSRPLPPKRPIEPEIPGNSAPRELMRNEPKGPKIPARDESGRPALEPEVPNALATGRNQRDNRRAEPTKPDLEKREIPNALLAGGRTSHESARDANAASNRRQPSPPRDGPRRPDGSRRAQSPQPSRGRRDGGRGRQPSPSKGRSPSPPKLRGPRGTERQSGEMFLGDSRAQNTGERGRPVPPVTEAPNLSTGNERKNTRPVPSRDVEIPDKTMPLPPTLKGSAMPGTSSSSRGLHGMEDSRPIPPPSERSLGPEPSNMRSDKDRRLPPVVAAAGEPPQPPTLKNLATPRERSRPPPRLNERQSLFQPGMRAQDSNAAPMPKMPPSQGAPQDVPPQFATPDALRPGRGGEKNGARMPKQGPTDVGQSPLTLSTGFKADGGDGKAPPLPSRIDQTNDKAVPFTSSSRDMNAGKVDESRGARNAPSPAPSSATESPSKPRGLKGWFTGRSRKDKKQAEATTLSNVPNDTAVKRPSLLPPERRQSALSDAAAGGVVQPDQRGLAPFSQPNEMRPDQQDRDLPRGLKDPKPLYTGVESLPKSLRDPHIPHSRNGQDPPPAQPEPKVTRGRASVFPVRPGQKPSPPMPSTANNLTEINAGVTSEDAKMPPMPVTKEQKKSNRKSIHPGMMPPMQGQDDLPAVPQDPTVHNDSDKHPIPDDTQTPPVPELNGKQRRAANRKSHMTGFGPTSVQMPPMPGMPEQPSAHKDGLSMDGKPRRKGLSRSPSDRLESSEISDANEAPFMSNIPSSLRPGVFEGTPRGPRDLVDESAKAQPAMMPPSTGPRRGLPSRPNQRGPARELSQRTENNLAPATGIEASDFSQESQVPSSLRPGRPDLKVDTKDDEELPLASGNFPVTQPKSRDMRTEMSDMTNSPKISKRGKGREQTRQPLSPLDGNMSPRSPFGAESGKFPSSLQNPASPKSNKFKDLFGKGKGKGKDGVLRDAGSPTMSSHKSLSPTSRLAEFEREMDSISSSRPIKGNKEQVPARFSDSSFTDDMLNSPVMSNNAFTSDKDMSSKNVYGRTPKDAPGSFADEKKSHLGSGPSVSASKKKDKSREKPDFFGGIFGGKDEMSPMGSPTFNNDEPWAAAKDTNASEDNKPGLFKFSKDKKDKKQRRDSRNSMPGSPSFMNDAPRSPDLGEPWPTGGDIFDQNSGDKKTTGLFGRGKDKTKTGSKSPTEEKHGLFGFGNGKDKSNKLQSSSPGQSPTEGSALEPWSAEEDLTGEKKTGLFNSFGKGKDKKNKSNSPLASPTWRDSTSLSPGLEPYPTEDAVVSGSKDKDSGLFSSFGKDKKQRRGSNPTPLSPDRDSMFDHANGQLEETASGEKKSGLKGLFSKGKDKNKRRGSDPEPLSPGKEGSEAWSPTMMDEQQTGSNNPVVIPALLVLQGQSQPGSPMLSGEKKSDQFDTHSVDGDYDGPLSPQEGVSSLSEADKKNKKGKGLFGRFGKSKDGDVTPTSLDGFNGHDDRPLSSRLESPPLSPEMGKKDKNGKGIFGFGKKKDRDSSQTSPFNDEFNHQGMSPQSPGRDWNQRQSGDMDSFPADQPMADSPVFGDSMASPRQSFGNSSPLYSDEPEKMKPAPLDLKGKMRNFFDKFGGPEGDQDNSSRRSSRDFDAAPAAFDGGDSFGRQDSFGAPGPANSPPMGGTDDFDANMPPSPMGGTNNFEMNNSMPSSPSGGAGMGAAPMPMDSPAGMDNFGPNDAGGFESPVNDSFNQPGMDEPGMGGQSPAAPMDSFDGAPGADGFGSPQPDMGSPPRSPAMDNFDEPAPFEEDLGGATGPSGGAFSPPPPASDDFGGSSTPIDDYSEPAAPFDDFGNGAAGGFSEPEPVVDSGSFDDNQVASGPGFDDAGIADSGFANNGGFADDGFAGNGFADDAPADIGMEPMPGNDTPRNDLAEAPMGDDFGAEPPMGDNFGAEPPMDDNFGAEPPMGDDFGAEPPMGDDFDAEPSMGDDFGAEPPMGDGFGAEPPMDDNFGAEPPMGDDFGAEPPMGDDFGAEPPMGDDFGAEPMGDDFGAEPPMGDDFAAEPMGEPMGDNFGAEPMGDDFGAEPPMGDDFGAEPPMGDDFGAEPPMGDDFGEPVGEDFGDGDRGLGDFGAEAPMGDEFGEPPMGDDFGEEPPMGDDFGADPMGDDFGAEPMGDDFGEEPPMGDDFGEPPMDDGFGEEPPMDGEFGDPPMDDGFGEEPPMDGEFGEPPMDDGIGEEPPMDDEFGEPPMDDEFGEEPMGEDFGDGDRDLDAFDEGLDGDAFPEDEFNPGEEDPEFEGEFAGDDGGEEFDDGMMDDGFVDDQGEMEEEFDDGEMDGAFMDEEDGDGARDLDEDMENGDFMGDEEGQEDFGEEEFAEGDGEDIPEDMMGDEFGEDQGELDGDEFPEDGEGEEERELDEEAFEDGLDESVPGSPIGSEGGSEMEGSIEDLQDEEVEEDGLDDDELQGIMDDDEEAPGSPTGSDYERGMASPGMEESPEDLENDQEPDEEVEMDEQPEEPQSTNDVRLSQLYRNSAVFSPVLTSPLPPSPPPEQDTNKPQDEELDSTDPVRYSHLYRQSVNLDITLSPDSPGSDGGLSAIAESPNMDQGQTFDVPVMAPVPDFAKRRSERMSSRMSTMSQQLAPIAEGPLSPRPLATPPPEEDEDYDNQAGQPTYDQNYDVERAMSPEEEYENYYDEDDEYEPHGQRDSGPTGPQTFDEMDLSRPGPSPSERYSYHEDLEQGPPMTPFTPNANRKTLRERMSGW</sequence>
<keyword evidence="2" id="KW-0812">Transmembrane</keyword>
<feature type="compositionally biased region" description="Polar residues" evidence="1">
    <location>
        <begin position="1786"/>
        <end position="1798"/>
    </location>
</feature>
<feature type="transmembrane region" description="Helical" evidence="2">
    <location>
        <begin position="49"/>
        <end position="71"/>
    </location>
</feature>
<feature type="compositionally biased region" description="Basic and acidic residues" evidence="1">
    <location>
        <begin position="2436"/>
        <end position="2446"/>
    </location>
</feature>
<feature type="compositionally biased region" description="Basic and acidic residues" evidence="1">
    <location>
        <begin position="902"/>
        <end position="921"/>
    </location>
</feature>
<feature type="compositionally biased region" description="Acidic residues" evidence="1">
    <location>
        <begin position="2904"/>
        <end position="2914"/>
    </location>
</feature>
<feature type="compositionally biased region" description="Polar residues" evidence="1">
    <location>
        <begin position="397"/>
        <end position="428"/>
    </location>
</feature>
<feature type="compositionally biased region" description="Polar residues" evidence="1">
    <location>
        <begin position="1208"/>
        <end position="1217"/>
    </location>
</feature>
<evidence type="ECO:0008006" key="5">
    <source>
        <dbReference type="Google" id="ProtNLM"/>
    </source>
</evidence>
<feature type="compositionally biased region" description="Basic residues" evidence="1">
    <location>
        <begin position="1511"/>
        <end position="1521"/>
    </location>
</feature>
<feature type="compositionally biased region" description="Basic and acidic residues" evidence="1">
    <location>
        <begin position="1991"/>
        <end position="2020"/>
    </location>
</feature>
<dbReference type="EMBL" id="JAWRVE010000025">
    <property type="protein sequence ID" value="KAL1873495.1"/>
    <property type="molecule type" value="Genomic_DNA"/>
</dbReference>
<gene>
    <name evidence="3" type="ORF">Daus18300_003858</name>
</gene>
<protein>
    <recommendedName>
        <fullName evidence="5">MARVEL domain-containing protein</fullName>
    </recommendedName>
</protein>
<feature type="compositionally biased region" description="Low complexity" evidence="1">
    <location>
        <begin position="938"/>
        <end position="947"/>
    </location>
</feature>
<feature type="compositionally biased region" description="Basic and acidic residues" evidence="1">
    <location>
        <begin position="1487"/>
        <end position="1497"/>
    </location>
</feature>
<feature type="compositionally biased region" description="Acidic residues" evidence="1">
    <location>
        <begin position="2957"/>
        <end position="3056"/>
    </location>
</feature>
<feature type="compositionally biased region" description="Pro residues" evidence="1">
    <location>
        <begin position="497"/>
        <end position="508"/>
    </location>
</feature>
<feature type="compositionally biased region" description="Basic and acidic residues" evidence="1">
    <location>
        <begin position="1600"/>
        <end position="1609"/>
    </location>
</feature>
<feature type="compositionally biased region" description="Acidic residues" evidence="1">
    <location>
        <begin position="3235"/>
        <end position="3265"/>
    </location>
</feature>
<feature type="compositionally biased region" description="Acidic residues" evidence="1">
    <location>
        <begin position="3285"/>
        <end position="3307"/>
    </location>
</feature>
<feature type="compositionally biased region" description="Polar residues" evidence="1">
    <location>
        <begin position="1300"/>
        <end position="1309"/>
    </location>
</feature>
<dbReference type="Proteomes" id="UP001583177">
    <property type="component" value="Unassembled WGS sequence"/>
</dbReference>
<feature type="compositionally biased region" description="Low complexity" evidence="1">
    <location>
        <begin position="255"/>
        <end position="294"/>
    </location>
</feature>
<feature type="compositionally biased region" description="Basic residues" evidence="1">
    <location>
        <begin position="225"/>
        <end position="234"/>
    </location>
</feature>
<feature type="compositionally biased region" description="Polar residues" evidence="1">
    <location>
        <begin position="295"/>
        <end position="315"/>
    </location>
</feature>
<organism evidence="3 4">
    <name type="scientific">Diaporthe australafricana</name>
    <dbReference type="NCBI Taxonomy" id="127596"/>
    <lineage>
        <taxon>Eukaryota</taxon>
        <taxon>Fungi</taxon>
        <taxon>Dikarya</taxon>
        <taxon>Ascomycota</taxon>
        <taxon>Pezizomycotina</taxon>
        <taxon>Sordariomycetes</taxon>
        <taxon>Sordariomycetidae</taxon>
        <taxon>Diaporthales</taxon>
        <taxon>Diaporthaceae</taxon>
        <taxon>Diaporthe</taxon>
    </lineage>
</organism>